<dbReference type="InterPro" id="IPR002125">
    <property type="entry name" value="CMP_dCMP_dom"/>
</dbReference>
<feature type="binding site" evidence="7">
    <location>
        <position position="79"/>
    </location>
    <ligand>
        <name>Zn(2+)</name>
        <dbReference type="ChEBI" id="CHEBI:29105"/>
        <note>catalytic</note>
    </ligand>
</feature>
<feature type="binding site" evidence="7">
    <location>
        <position position="110"/>
    </location>
    <ligand>
        <name>Zn(2+)</name>
        <dbReference type="ChEBI" id="CHEBI:29105"/>
        <note>catalytic</note>
    </ligand>
</feature>
<comment type="caution">
    <text evidence="9">The sequence shown here is derived from an EMBL/GenBank/DDBJ whole genome shotgun (WGS) entry which is preliminary data.</text>
</comment>
<feature type="binding site" evidence="7">
    <location>
        <position position="107"/>
    </location>
    <ligand>
        <name>Zn(2+)</name>
        <dbReference type="ChEBI" id="CHEBI:29105"/>
        <note>catalytic</note>
    </ligand>
</feature>
<dbReference type="InterPro" id="IPR035105">
    <property type="entry name" value="Deoxycytidylate_deaminase_dom"/>
</dbReference>
<evidence type="ECO:0000259" key="8">
    <source>
        <dbReference type="PROSITE" id="PS51747"/>
    </source>
</evidence>
<proteinExistence type="inferred from homology"/>
<dbReference type="InterPro" id="IPR016473">
    <property type="entry name" value="dCMP_deaminase"/>
</dbReference>
<feature type="active site" description="Proton donor" evidence="6">
    <location>
        <position position="81"/>
    </location>
</feature>
<keyword evidence="3 7" id="KW-0479">Metal-binding</keyword>
<dbReference type="GO" id="GO:0006220">
    <property type="term" value="P:pyrimidine nucleotide metabolic process"/>
    <property type="evidence" value="ECO:0007669"/>
    <property type="project" value="InterPro"/>
</dbReference>
<gene>
    <name evidence="9" type="ORF">B5G02_02380</name>
</gene>
<dbReference type="PROSITE" id="PS51747">
    <property type="entry name" value="CYT_DCMP_DEAMINASES_2"/>
    <property type="match status" value="1"/>
</dbReference>
<dbReference type="Gene3D" id="3.40.140.10">
    <property type="entry name" value="Cytidine Deaminase, domain 2"/>
    <property type="match status" value="1"/>
</dbReference>
<dbReference type="EMBL" id="NFIE01000004">
    <property type="protein sequence ID" value="OUN89346.1"/>
    <property type="molecule type" value="Genomic_DNA"/>
</dbReference>
<keyword evidence="4" id="KW-0378">Hydrolase</keyword>
<accession>A0A1Y3XUS7</accession>
<dbReference type="GO" id="GO:0005737">
    <property type="term" value="C:cytoplasm"/>
    <property type="evidence" value="ECO:0007669"/>
    <property type="project" value="TreeGrafter"/>
</dbReference>
<keyword evidence="5 7" id="KW-0862">Zinc</keyword>
<protein>
    <submittedName>
        <fullName evidence="9">Cytidine deaminase</fullName>
    </submittedName>
</protein>
<dbReference type="SUPFAM" id="SSF53927">
    <property type="entry name" value="Cytidine deaminase-like"/>
    <property type="match status" value="1"/>
</dbReference>
<dbReference type="PROSITE" id="PS00903">
    <property type="entry name" value="CYT_DCMP_DEAMINASES_1"/>
    <property type="match status" value="1"/>
</dbReference>
<dbReference type="RefSeq" id="WP_094335030.1">
    <property type="nucleotide sequence ID" value="NZ_NFIE01000004.1"/>
</dbReference>
<dbReference type="GO" id="GO:0008270">
    <property type="term" value="F:zinc ion binding"/>
    <property type="evidence" value="ECO:0007669"/>
    <property type="project" value="InterPro"/>
</dbReference>
<reference evidence="10" key="1">
    <citation type="submission" date="2017-04" db="EMBL/GenBank/DDBJ databases">
        <title>Function of individual gut microbiota members based on whole genome sequencing of pure cultures obtained from chicken caecum.</title>
        <authorList>
            <person name="Medvecky M."/>
            <person name="Cejkova D."/>
            <person name="Polansky O."/>
            <person name="Karasova D."/>
            <person name="Kubasova T."/>
            <person name="Cizek A."/>
            <person name="Rychlik I."/>
        </authorList>
    </citation>
    <scope>NUCLEOTIDE SEQUENCE [LARGE SCALE GENOMIC DNA]</scope>
    <source>
        <strain evidence="10">An5</strain>
    </source>
</reference>
<dbReference type="OrthoDB" id="9788517at2"/>
<dbReference type="InterPro" id="IPR016192">
    <property type="entry name" value="APOBEC/CMP_deaminase_Zn-bd"/>
</dbReference>
<evidence type="ECO:0000313" key="10">
    <source>
        <dbReference type="Proteomes" id="UP000195781"/>
    </source>
</evidence>
<evidence type="ECO:0000256" key="2">
    <source>
        <dbReference type="ARBA" id="ARBA00006576"/>
    </source>
</evidence>
<evidence type="ECO:0000256" key="6">
    <source>
        <dbReference type="PIRSR" id="PIRSR006019-1"/>
    </source>
</evidence>
<organism evidence="9 10">
    <name type="scientific">[Collinsella] massiliensis</name>
    <dbReference type="NCBI Taxonomy" id="1232426"/>
    <lineage>
        <taxon>Bacteria</taxon>
        <taxon>Bacillati</taxon>
        <taxon>Actinomycetota</taxon>
        <taxon>Coriobacteriia</taxon>
        <taxon>Coriobacteriales</taxon>
        <taxon>Coriobacteriaceae</taxon>
        <taxon>Enorma</taxon>
    </lineage>
</organism>
<dbReference type="CDD" id="cd01286">
    <property type="entry name" value="deoxycytidylate_deaminase"/>
    <property type="match status" value="1"/>
</dbReference>
<evidence type="ECO:0000256" key="5">
    <source>
        <dbReference type="ARBA" id="ARBA00022833"/>
    </source>
</evidence>
<comment type="cofactor">
    <cofactor evidence="1 7">
        <name>Zn(2+)</name>
        <dbReference type="ChEBI" id="CHEBI:29105"/>
    </cofactor>
</comment>
<evidence type="ECO:0000256" key="4">
    <source>
        <dbReference type="ARBA" id="ARBA00022801"/>
    </source>
</evidence>
<name>A0A1Y3XUS7_9ACTN</name>
<dbReference type="InterPro" id="IPR015517">
    <property type="entry name" value="dCMP_deaminase-rel"/>
</dbReference>
<dbReference type="PIRSF" id="PIRSF006019">
    <property type="entry name" value="dCMP_deaminase"/>
    <property type="match status" value="1"/>
</dbReference>
<dbReference type="Proteomes" id="UP000195781">
    <property type="component" value="Unassembled WGS sequence"/>
</dbReference>
<dbReference type="Pfam" id="PF00383">
    <property type="entry name" value="dCMP_cyt_deam_1"/>
    <property type="match status" value="1"/>
</dbReference>
<comment type="similarity">
    <text evidence="2">Belongs to the cytidine and deoxycytidylate deaminase family.</text>
</comment>
<dbReference type="AlphaFoldDB" id="A0A1Y3XUS7"/>
<dbReference type="PANTHER" id="PTHR11086:SF18">
    <property type="entry name" value="DEOXYCYTIDYLATE DEAMINASE"/>
    <property type="match status" value="1"/>
</dbReference>
<sequence>MSKKRSDVISWDEFFMRVALAASMRSKDPNTQVGACIADTNHRILSVGYNGTPSALNDDDFPWGVSDDPLADKHSYVVHAEANAVLNYRGSLKDMSGATVYVTLFPCNECAKILAQVGIGEVVYLSDKYDGTEGNLISKRILTSCGIRFRGMELAER</sequence>
<evidence type="ECO:0000313" key="9">
    <source>
        <dbReference type="EMBL" id="OUN89346.1"/>
    </source>
</evidence>
<feature type="domain" description="CMP/dCMP-type deaminase" evidence="8">
    <location>
        <begin position="10"/>
        <end position="157"/>
    </location>
</feature>
<dbReference type="PANTHER" id="PTHR11086">
    <property type="entry name" value="DEOXYCYTIDYLATE DEAMINASE-RELATED"/>
    <property type="match status" value="1"/>
</dbReference>
<evidence type="ECO:0000256" key="3">
    <source>
        <dbReference type="ARBA" id="ARBA00022723"/>
    </source>
</evidence>
<dbReference type="InterPro" id="IPR016193">
    <property type="entry name" value="Cytidine_deaminase-like"/>
</dbReference>
<evidence type="ECO:0000256" key="1">
    <source>
        <dbReference type="ARBA" id="ARBA00001947"/>
    </source>
</evidence>
<dbReference type="GO" id="GO:0004132">
    <property type="term" value="F:dCMP deaminase activity"/>
    <property type="evidence" value="ECO:0007669"/>
    <property type="project" value="InterPro"/>
</dbReference>
<evidence type="ECO:0000256" key="7">
    <source>
        <dbReference type="PIRSR" id="PIRSR006019-2"/>
    </source>
</evidence>
<keyword evidence="10" id="KW-1185">Reference proteome</keyword>